<evidence type="ECO:0000259" key="13">
    <source>
        <dbReference type="PROSITE" id="PS50893"/>
    </source>
</evidence>
<sequence length="1423" mass="153099">MSAPHSGHPANAAEPLATPPATADTRLPDELAEGEKTLALQEGAALPTGIPYPSATGTMTIPPTVPLPSTAVAEAAAAEPSSSSEKMIPAHPTSTRSGASEMSEKPRRTSTTSSGLVGEKHPKKKRWGKSKKDKEEEAKKSKQKEAEADALPPIGFAQLFRFHKTHELLFNFVGLILAAAAGATQPLMTLIFGRLTTSFTNYAIALTQIAAQGSSPEAAAAVEAAKQQLKTDSGNNALYLLAIGVGMFFCTYCYMFIWNWTGEVASKRVRENYLRAVLRQEVAYFDDLGAGEVATRIQTDCHLVQEGISEKVANITMFLGTFFCGFILAYVRSWRLALACSSIFPVIIMCGGLMMAAMTKFTTGNLGAVAKAGSLAEEVIGSIRTCQAFGTSIILGKRFDEIIEEGKKMGKKGSVIESLGLATMFFSIYSAYALAFFYGGILVTQGRADAGIVINVFMSILIGSFSMAMLAPEAQAVSKARAAAAKLFQTIDRVPSIDSADKGGLKPDTVHGVITFEDVKFHYPSRPNVPILKGLTTTFPAGNTVALVGASGSGKSTVVALVERFYDPIAGVVKLDGKDIRTLNLKWLRQQIGLVAQEPTLFGTTVRGNVEHGLIGSKFENAPEAEKLELVKKACIDANAHDFIMKLPNGYDTMVGERGMLLSGGQKQRVAIARAIVSDPRILLLDEATSALDTQSEGIVQDALDKASRGRTTIVIAHRLSTIRDADNIIVMGGGEILEQGTHNQLLSDENGPYAQLVSNQKLSQTAAENIPDEDENPFSKSDAALVAPGSPISEKFPGLGRTTTGRSLASAAMEQLKARRAEDAGDEEKLPSATKMYFRLLKINNDDKHLYIISTIGAICSGMVYPALSILFGKALTDFQIQDYALLRQELDRKALYYFITAIVAAIAIFIQIFGFSRAGWDLAAKLRTLTFKATMRHDIEWFDEDKNSTGAVTSDIADLPQKVQGLFGQTMGTIIQSCATLIGGCVIGLAYGPLLALIGIACIPILVSGGYIRLQVVVLKDRRTKKIHAASAQLASEAASSVRTVAALTREDDVDQMYSKSLEGPLKLSVRGAIKSQALYAASQGMTFPIIALVFYVGALWLISGKYNTAQFFTVLTSVIFASIQAGNVFTFVPDASKANGAAAAIFRLLDDVPEIDATSDEGIKLNPAEVKGHIRLEGVHFRYPSRPAVRVLRDLTINVPPGTYVALVGPSGCGKSTTIQMLERFYDPLIGQVTLDGVDIRELNVASYRSEMALVSQEPTLYSGTVKFNVLLGANKPMEEVTEEELIQACKDANIYDFIMSLPDQFETQVGGKGSQLSGGQKQRIAIARALIRNPKVLLLDEATSALDSQSERVVQDALDKAAKGRTTIAIAHRLSTIQKADMIYCFAEGRVAEKGTHAELLAKRGAYWELVQMQNLSKQ</sequence>
<dbReference type="GO" id="GO:0015421">
    <property type="term" value="F:ABC-type oligopeptide transporter activity"/>
    <property type="evidence" value="ECO:0007669"/>
    <property type="project" value="TreeGrafter"/>
</dbReference>
<evidence type="ECO:0000313" key="16">
    <source>
        <dbReference type="Proteomes" id="UP000279259"/>
    </source>
</evidence>
<keyword evidence="9 12" id="KW-0472">Membrane</keyword>
<feature type="transmembrane region" description="Helical" evidence="12">
    <location>
        <begin position="450"/>
        <end position="471"/>
    </location>
</feature>
<dbReference type="GO" id="GO:0090374">
    <property type="term" value="P:oligopeptide export from mitochondrion"/>
    <property type="evidence" value="ECO:0007669"/>
    <property type="project" value="TreeGrafter"/>
</dbReference>
<feature type="transmembrane region" description="Helical" evidence="12">
    <location>
        <begin position="1080"/>
        <end position="1106"/>
    </location>
</feature>
<feature type="domain" description="ABC transmembrane type-1" evidence="14">
    <location>
        <begin position="172"/>
        <end position="479"/>
    </location>
</feature>
<evidence type="ECO:0000256" key="12">
    <source>
        <dbReference type="SAM" id="Phobius"/>
    </source>
</evidence>
<feature type="transmembrane region" description="Helical" evidence="12">
    <location>
        <begin position="168"/>
        <end position="192"/>
    </location>
</feature>
<feature type="transmembrane region" description="Helical" evidence="12">
    <location>
        <begin position="312"/>
        <end position="330"/>
    </location>
</feature>
<dbReference type="SMART" id="SM00382">
    <property type="entry name" value="AAA"/>
    <property type="match status" value="2"/>
</dbReference>
<dbReference type="SUPFAM" id="SSF90123">
    <property type="entry name" value="ABC transporter transmembrane region"/>
    <property type="match status" value="2"/>
</dbReference>
<keyword evidence="10" id="KW-0325">Glycoprotein</keyword>
<feature type="transmembrane region" description="Helical" evidence="12">
    <location>
        <begin position="415"/>
        <end position="438"/>
    </location>
</feature>
<dbReference type="GO" id="GO:0016887">
    <property type="term" value="F:ATP hydrolysis activity"/>
    <property type="evidence" value="ECO:0007669"/>
    <property type="project" value="InterPro"/>
</dbReference>
<feature type="domain" description="ABC transmembrane type-1" evidence="14">
    <location>
        <begin position="853"/>
        <end position="1140"/>
    </location>
</feature>
<evidence type="ECO:0000259" key="14">
    <source>
        <dbReference type="PROSITE" id="PS50929"/>
    </source>
</evidence>
<evidence type="ECO:0000256" key="4">
    <source>
        <dbReference type="ARBA" id="ARBA00022692"/>
    </source>
</evidence>
<keyword evidence="16" id="KW-1185">Reference proteome</keyword>
<dbReference type="FunFam" id="3.40.50.300:FF:000066">
    <property type="entry name" value="ABC transporter B family member 1"/>
    <property type="match status" value="1"/>
</dbReference>
<evidence type="ECO:0000256" key="11">
    <source>
        <dbReference type="SAM" id="MobiDB-lite"/>
    </source>
</evidence>
<dbReference type="CDD" id="cd18577">
    <property type="entry name" value="ABC_6TM_Pgp_ABCB1_D1_like"/>
    <property type="match status" value="1"/>
</dbReference>
<dbReference type="SUPFAM" id="SSF52540">
    <property type="entry name" value="P-loop containing nucleoside triphosphate hydrolases"/>
    <property type="match status" value="2"/>
</dbReference>
<feature type="compositionally biased region" description="Basic and acidic residues" evidence="11">
    <location>
        <begin position="130"/>
        <end position="146"/>
    </location>
</feature>
<dbReference type="Gene3D" id="3.40.50.300">
    <property type="entry name" value="P-loop containing nucleotide triphosphate hydrolases"/>
    <property type="match status" value="2"/>
</dbReference>
<dbReference type="CDD" id="cd03249">
    <property type="entry name" value="ABC_MTABC3_MDL1_MDL2"/>
    <property type="match status" value="2"/>
</dbReference>
<organism evidence="15 16">
    <name type="scientific">Saitozyma podzolica</name>
    <dbReference type="NCBI Taxonomy" id="1890683"/>
    <lineage>
        <taxon>Eukaryota</taxon>
        <taxon>Fungi</taxon>
        <taxon>Dikarya</taxon>
        <taxon>Basidiomycota</taxon>
        <taxon>Agaricomycotina</taxon>
        <taxon>Tremellomycetes</taxon>
        <taxon>Tremellales</taxon>
        <taxon>Trimorphomycetaceae</taxon>
        <taxon>Saitozyma</taxon>
    </lineage>
</organism>
<dbReference type="Pfam" id="PF00005">
    <property type="entry name" value="ABC_tran"/>
    <property type="match status" value="2"/>
</dbReference>
<feature type="transmembrane region" description="Helical" evidence="12">
    <location>
        <begin position="851"/>
        <end position="876"/>
    </location>
</feature>
<evidence type="ECO:0000256" key="9">
    <source>
        <dbReference type="ARBA" id="ARBA00023136"/>
    </source>
</evidence>
<dbReference type="InterPro" id="IPR003593">
    <property type="entry name" value="AAA+_ATPase"/>
</dbReference>
<feature type="domain" description="ABC transporter" evidence="13">
    <location>
        <begin position="514"/>
        <end position="759"/>
    </location>
</feature>
<comment type="subcellular location">
    <subcellularLocation>
        <location evidence="1">Cell membrane</location>
        <topology evidence="1">Multi-pass membrane protein</topology>
    </subcellularLocation>
</comment>
<dbReference type="PROSITE" id="PS00211">
    <property type="entry name" value="ABC_TRANSPORTER_1"/>
    <property type="match status" value="2"/>
</dbReference>
<dbReference type="GO" id="GO:0005886">
    <property type="term" value="C:plasma membrane"/>
    <property type="evidence" value="ECO:0007669"/>
    <property type="project" value="UniProtKB-SubCell"/>
</dbReference>
<dbReference type="EMBL" id="RSCD01000021">
    <property type="protein sequence ID" value="RSH85147.1"/>
    <property type="molecule type" value="Genomic_DNA"/>
</dbReference>
<evidence type="ECO:0000256" key="6">
    <source>
        <dbReference type="ARBA" id="ARBA00022741"/>
    </source>
</evidence>
<evidence type="ECO:0000256" key="8">
    <source>
        <dbReference type="ARBA" id="ARBA00022989"/>
    </source>
</evidence>
<keyword evidence="7" id="KW-0067">ATP-binding</keyword>
<dbReference type="STRING" id="1890683.A0A427Y239"/>
<dbReference type="PANTHER" id="PTHR43394:SF27">
    <property type="entry name" value="ATP-DEPENDENT TRANSLOCASE ABCB1-LIKE"/>
    <property type="match status" value="1"/>
</dbReference>
<feature type="transmembrane region" description="Helical" evidence="12">
    <location>
        <begin position="1112"/>
        <end position="1135"/>
    </location>
</feature>
<feature type="transmembrane region" description="Helical" evidence="12">
    <location>
        <begin position="336"/>
        <end position="357"/>
    </location>
</feature>
<dbReference type="PANTHER" id="PTHR43394">
    <property type="entry name" value="ATP-DEPENDENT PERMEASE MDL1, MITOCHONDRIAL"/>
    <property type="match status" value="1"/>
</dbReference>
<dbReference type="PROSITE" id="PS50893">
    <property type="entry name" value="ABC_TRANSPORTER_2"/>
    <property type="match status" value="2"/>
</dbReference>
<feature type="compositionally biased region" description="Low complexity" evidence="11">
    <location>
        <begin position="9"/>
        <end position="25"/>
    </location>
</feature>
<gene>
    <name evidence="15" type="primary">MDR1</name>
    <name evidence="15" type="ORF">EHS25_004954</name>
</gene>
<keyword evidence="6" id="KW-0547">Nucleotide-binding</keyword>
<dbReference type="Proteomes" id="UP000279259">
    <property type="component" value="Unassembled WGS sequence"/>
</dbReference>
<evidence type="ECO:0000256" key="3">
    <source>
        <dbReference type="ARBA" id="ARBA00022448"/>
    </source>
</evidence>
<evidence type="ECO:0000256" key="10">
    <source>
        <dbReference type="ARBA" id="ARBA00023180"/>
    </source>
</evidence>
<keyword evidence="5" id="KW-0677">Repeat</keyword>
<keyword evidence="8 12" id="KW-1133">Transmembrane helix</keyword>
<dbReference type="InterPro" id="IPR003439">
    <property type="entry name" value="ABC_transporter-like_ATP-bd"/>
</dbReference>
<dbReference type="CDD" id="cd18578">
    <property type="entry name" value="ABC_6TM_Pgp_ABCB1_D2_like"/>
    <property type="match status" value="1"/>
</dbReference>
<keyword evidence="4 12" id="KW-0812">Transmembrane</keyword>
<dbReference type="OrthoDB" id="6500128at2759"/>
<dbReference type="FunFam" id="3.40.50.300:FF:000302">
    <property type="entry name" value="ATP-binding cassette subfamily B member 5"/>
    <property type="match status" value="1"/>
</dbReference>
<feature type="compositionally biased region" description="Basic and acidic residues" evidence="11">
    <location>
        <begin position="26"/>
        <end position="36"/>
    </location>
</feature>
<dbReference type="Gene3D" id="1.20.1560.10">
    <property type="entry name" value="ABC transporter type 1, transmembrane domain"/>
    <property type="match status" value="1"/>
</dbReference>
<dbReference type="GO" id="GO:0005743">
    <property type="term" value="C:mitochondrial inner membrane"/>
    <property type="evidence" value="ECO:0007669"/>
    <property type="project" value="TreeGrafter"/>
</dbReference>
<accession>A0A427Y239</accession>
<dbReference type="GO" id="GO:0005524">
    <property type="term" value="F:ATP binding"/>
    <property type="evidence" value="ECO:0007669"/>
    <property type="project" value="UniProtKB-KW"/>
</dbReference>
<feature type="transmembrane region" description="Helical" evidence="12">
    <location>
        <begin position="999"/>
        <end position="1021"/>
    </location>
</feature>
<evidence type="ECO:0000256" key="7">
    <source>
        <dbReference type="ARBA" id="ARBA00022840"/>
    </source>
</evidence>
<evidence type="ECO:0000256" key="2">
    <source>
        <dbReference type="ARBA" id="ARBA00007577"/>
    </source>
</evidence>
<evidence type="ECO:0000256" key="1">
    <source>
        <dbReference type="ARBA" id="ARBA00004651"/>
    </source>
</evidence>
<reference evidence="15 16" key="1">
    <citation type="submission" date="2018-11" db="EMBL/GenBank/DDBJ databases">
        <title>Genome sequence of Saitozyma podzolica DSM 27192.</title>
        <authorList>
            <person name="Aliyu H."/>
            <person name="Gorte O."/>
            <person name="Ochsenreither K."/>
        </authorList>
    </citation>
    <scope>NUCLEOTIDE SEQUENCE [LARGE SCALE GENOMIC DNA]</scope>
    <source>
        <strain evidence="15 16">DSM 27192</strain>
    </source>
</reference>
<feature type="transmembrane region" description="Helical" evidence="12">
    <location>
        <begin position="237"/>
        <end position="260"/>
    </location>
</feature>
<proteinExistence type="inferred from homology"/>
<feature type="compositionally biased region" description="Low complexity" evidence="11">
    <location>
        <begin position="67"/>
        <end position="85"/>
    </location>
</feature>
<protein>
    <submittedName>
        <fullName evidence="15">GTPase-activating protein</fullName>
    </submittedName>
</protein>
<dbReference type="FunFam" id="1.20.1560.10:FF:000102">
    <property type="entry name" value="ABC multidrug transporter Mdr1"/>
    <property type="match status" value="1"/>
</dbReference>
<feature type="transmembrane region" description="Helical" evidence="12">
    <location>
        <begin position="896"/>
        <end position="917"/>
    </location>
</feature>
<comment type="similarity">
    <text evidence="2">Belongs to the ABC transporter superfamily. ABCB family. Multidrug resistance exporter (TC 3.A.1.201) subfamily.</text>
</comment>
<evidence type="ECO:0000256" key="5">
    <source>
        <dbReference type="ARBA" id="ARBA00022737"/>
    </source>
</evidence>
<feature type="domain" description="ABC transporter" evidence="13">
    <location>
        <begin position="1177"/>
        <end position="1417"/>
    </location>
</feature>
<dbReference type="InterPro" id="IPR017871">
    <property type="entry name" value="ABC_transporter-like_CS"/>
</dbReference>
<dbReference type="InterPro" id="IPR027417">
    <property type="entry name" value="P-loop_NTPase"/>
</dbReference>
<dbReference type="Pfam" id="PF00664">
    <property type="entry name" value="ABC_membrane"/>
    <property type="match status" value="2"/>
</dbReference>
<dbReference type="PROSITE" id="PS50929">
    <property type="entry name" value="ABC_TM1F"/>
    <property type="match status" value="2"/>
</dbReference>
<name>A0A427Y239_9TREE</name>
<dbReference type="InterPro" id="IPR011527">
    <property type="entry name" value="ABC1_TM_dom"/>
</dbReference>
<keyword evidence="3" id="KW-0813">Transport</keyword>
<feature type="transmembrane region" description="Helical" evidence="12">
    <location>
        <begin position="973"/>
        <end position="993"/>
    </location>
</feature>
<evidence type="ECO:0000313" key="15">
    <source>
        <dbReference type="EMBL" id="RSH85147.1"/>
    </source>
</evidence>
<feature type="region of interest" description="Disordered" evidence="11">
    <location>
        <begin position="1"/>
        <end position="146"/>
    </location>
</feature>
<comment type="caution">
    <text evidence="15">The sequence shown here is derived from an EMBL/GenBank/DDBJ whole genome shotgun (WGS) entry which is preliminary data.</text>
</comment>
<dbReference type="InterPro" id="IPR039421">
    <property type="entry name" value="Type_1_exporter"/>
</dbReference>
<dbReference type="InterPro" id="IPR036640">
    <property type="entry name" value="ABC1_TM_sf"/>
</dbReference>